<dbReference type="PANTHER" id="PTHR33164">
    <property type="entry name" value="TRANSCRIPTIONAL REGULATOR, MARR FAMILY"/>
    <property type="match status" value="1"/>
</dbReference>
<gene>
    <name evidence="2" type="ORF">ADCFC_07460</name>
</gene>
<dbReference type="InterPro" id="IPR039422">
    <property type="entry name" value="MarR/SlyA-like"/>
</dbReference>
<dbReference type="Proteomes" id="UP000501727">
    <property type="component" value="Chromosome"/>
</dbReference>
<evidence type="ECO:0000313" key="2">
    <source>
        <dbReference type="EMBL" id="BCA88248.1"/>
    </source>
</evidence>
<dbReference type="PANTHER" id="PTHR33164:SF43">
    <property type="entry name" value="HTH-TYPE TRANSCRIPTIONAL REPRESSOR YETL"/>
    <property type="match status" value="1"/>
</dbReference>
<dbReference type="EMBL" id="AP022829">
    <property type="protein sequence ID" value="BCA88248.1"/>
    <property type="molecule type" value="Genomic_DNA"/>
</dbReference>
<dbReference type="InterPro" id="IPR036388">
    <property type="entry name" value="WH-like_DNA-bd_sf"/>
</dbReference>
<dbReference type="SMART" id="SM00347">
    <property type="entry name" value="HTH_MARR"/>
    <property type="match status" value="2"/>
</dbReference>
<evidence type="ECO:0000313" key="3">
    <source>
        <dbReference type="Proteomes" id="UP000501727"/>
    </source>
</evidence>
<dbReference type="InterPro" id="IPR036390">
    <property type="entry name" value="WH_DNA-bd_sf"/>
</dbReference>
<accession>A0A6F8SIZ6</accession>
<proteinExistence type="predicted"/>
<name>A0A6F8SIZ6_9ACTN</name>
<reference evidence="3" key="2">
    <citation type="submission" date="2020-03" db="EMBL/GenBank/DDBJ databases">
        <title>Complete Genome Sequence of Adlercreutzia sp. strain 8CFCBH1 Producing Equol, Isolated from Healthy Japanese Feces.</title>
        <authorList>
            <person name="Ogata Y."/>
            <person name="Sakamoto M."/>
            <person name="Ohkuma M."/>
            <person name="Hattori M."/>
            <person name="Suda W."/>
        </authorList>
    </citation>
    <scope>NUCLEOTIDE SEQUENCE [LARGE SCALE GENOMIC DNA]</scope>
    <source>
        <strain evidence="3">8CFCBH1</strain>
    </source>
</reference>
<dbReference type="PROSITE" id="PS50995">
    <property type="entry name" value="HTH_MARR_2"/>
    <property type="match status" value="1"/>
</dbReference>
<dbReference type="InterPro" id="IPR000835">
    <property type="entry name" value="HTH_MarR-typ"/>
</dbReference>
<dbReference type="AlphaFoldDB" id="A0A6F8SIZ6"/>
<sequence>MSSTERGGAIEAEMVLDRWRSTAIGALRREGSTTINQYWILLMLDRPDPVPLSAVVETLELNYTTVAEGVARMAADGTVAKAESEDDRRATMVALTPEGRALLGRLDHALVQVAKRALAPLSGQLRIQAMALLYSACVRLNKNRTVGHLARGDSAFLIICQQVASNFATICKQNLVTAQQGHLLLAAASSDEPISAKEARRLLAFDAPTLSRTLARSESAGLVTRATGATKRERQITVTSLGLQCASLIAEGTEEMLRQLFGDDYGTETYRQTIAALRRSLHDDLAARQR</sequence>
<dbReference type="KEGG" id="ahat:ADCFC_08670"/>
<reference evidence="3" key="1">
    <citation type="journal article" date="2020" name="Microbiol. Resour. Announc.">
        <title>Complete Genome Sequence of Adlercreutzia sp. Strain 8CFCBH1, a Potent Producer of Equol, Isolated from Healthy Japanese Feces.</title>
        <authorList>
            <person name="Ogata Y."/>
            <person name="Sakamoto M."/>
            <person name="Ohkuma M."/>
            <person name="Hattori M."/>
            <person name="Suda W."/>
        </authorList>
    </citation>
    <scope>NUCLEOTIDE SEQUENCE [LARGE SCALE GENOMIC DNA]</scope>
    <source>
        <strain evidence="3">8CFCBH1</strain>
    </source>
</reference>
<evidence type="ECO:0000259" key="1">
    <source>
        <dbReference type="PROSITE" id="PS50995"/>
    </source>
</evidence>
<dbReference type="GO" id="GO:0003700">
    <property type="term" value="F:DNA-binding transcription factor activity"/>
    <property type="evidence" value="ECO:0007669"/>
    <property type="project" value="InterPro"/>
</dbReference>
<organism evidence="2 3">
    <name type="scientific">Adlercreutzia hattorii</name>
    <dbReference type="NCBI Taxonomy" id="2707299"/>
    <lineage>
        <taxon>Bacteria</taxon>
        <taxon>Bacillati</taxon>
        <taxon>Actinomycetota</taxon>
        <taxon>Coriobacteriia</taxon>
        <taxon>Eggerthellales</taxon>
        <taxon>Eggerthellaceae</taxon>
        <taxon>Adlercreutzia</taxon>
    </lineage>
</organism>
<dbReference type="RefSeq" id="WP_173112334.1">
    <property type="nucleotide sequence ID" value="NZ_AP022829.1"/>
</dbReference>
<feature type="domain" description="HTH marR-type" evidence="1">
    <location>
        <begin position="1"/>
        <end position="142"/>
    </location>
</feature>
<protein>
    <recommendedName>
        <fullName evidence="1">HTH marR-type domain-containing protein</fullName>
    </recommendedName>
</protein>
<dbReference type="SUPFAM" id="SSF46785">
    <property type="entry name" value="Winged helix' DNA-binding domain"/>
    <property type="match status" value="2"/>
</dbReference>
<keyword evidence="3" id="KW-1185">Reference proteome</keyword>
<dbReference type="GO" id="GO:0006950">
    <property type="term" value="P:response to stress"/>
    <property type="evidence" value="ECO:0007669"/>
    <property type="project" value="TreeGrafter"/>
</dbReference>
<dbReference type="Gene3D" id="1.10.10.10">
    <property type="entry name" value="Winged helix-like DNA-binding domain superfamily/Winged helix DNA-binding domain"/>
    <property type="match status" value="2"/>
</dbReference>
<dbReference type="Pfam" id="PF13463">
    <property type="entry name" value="HTH_27"/>
    <property type="match status" value="1"/>
</dbReference>